<dbReference type="InterPro" id="IPR036396">
    <property type="entry name" value="Cyt_P450_sf"/>
</dbReference>
<dbReference type="SUPFAM" id="SSF48264">
    <property type="entry name" value="Cytochrome P450"/>
    <property type="match status" value="1"/>
</dbReference>
<evidence type="ECO:0000313" key="1">
    <source>
        <dbReference type="EMBL" id="KAJ5260418.1"/>
    </source>
</evidence>
<organism evidence="1 2">
    <name type="scientific">Penicillium chrysogenum</name>
    <name type="common">Penicillium notatum</name>
    <dbReference type="NCBI Taxonomy" id="5076"/>
    <lineage>
        <taxon>Eukaryota</taxon>
        <taxon>Fungi</taxon>
        <taxon>Dikarya</taxon>
        <taxon>Ascomycota</taxon>
        <taxon>Pezizomycotina</taxon>
        <taxon>Eurotiomycetes</taxon>
        <taxon>Eurotiomycetidae</taxon>
        <taxon>Eurotiales</taxon>
        <taxon>Aspergillaceae</taxon>
        <taxon>Penicillium</taxon>
        <taxon>Penicillium chrysogenum species complex</taxon>
    </lineage>
</organism>
<dbReference type="PANTHER" id="PTHR24305">
    <property type="entry name" value="CYTOCHROME P450"/>
    <property type="match status" value="1"/>
</dbReference>
<dbReference type="Pfam" id="PF00067">
    <property type="entry name" value="p450"/>
    <property type="match status" value="1"/>
</dbReference>
<proteinExistence type="predicted"/>
<dbReference type="Proteomes" id="UP001220256">
    <property type="component" value="Unassembled WGS sequence"/>
</dbReference>
<evidence type="ECO:0008006" key="3">
    <source>
        <dbReference type="Google" id="ProtNLM"/>
    </source>
</evidence>
<keyword evidence="2" id="KW-1185">Reference proteome</keyword>
<protein>
    <recommendedName>
        <fullName evidence="3">Cytochrome P450</fullName>
    </recommendedName>
</protein>
<comment type="caution">
    <text evidence="1">The sequence shown here is derived from an EMBL/GenBank/DDBJ whole genome shotgun (WGS) entry which is preliminary data.</text>
</comment>
<sequence length="243" mass="27185">MLGGKSKIVGDASEPNGRVRKPDVKIVRAVLVFAMETGRLATDCLTTETDPYVHRDLRRILNPYFSKRSVEQLSSLVLSKIERLDNKLRRIHKPFDAHNAVMCLTVELITEFLFGRHVNMIEASENTEADFLEIFEAASTGQPELLFHPILSRIKFALPQSLLFAIGKKLCKLLQIGEWTQDCMNHYNTKTRGGENMDYPVIFDSLGNLSDDRKASMASELLVAGSDTSGTTNIVLTVSNKAR</sequence>
<dbReference type="EMBL" id="JAPVEB010000008">
    <property type="protein sequence ID" value="KAJ5260418.1"/>
    <property type="molecule type" value="Genomic_DNA"/>
</dbReference>
<dbReference type="InterPro" id="IPR001128">
    <property type="entry name" value="Cyt_P450"/>
</dbReference>
<reference evidence="1 2" key="1">
    <citation type="journal article" date="2023" name="IMA Fungus">
        <title>Comparative genomic study of the Penicillium genus elucidates a diverse pangenome and 15 lateral gene transfer events.</title>
        <authorList>
            <person name="Petersen C."/>
            <person name="Sorensen T."/>
            <person name="Nielsen M.R."/>
            <person name="Sondergaard T.E."/>
            <person name="Sorensen J.L."/>
            <person name="Fitzpatrick D.A."/>
            <person name="Frisvad J.C."/>
            <person name="Nielsen K.L."/>
        </authorList>
    </citation>
    <scope>NUCLEOTIDE SEQUENCE [LARGE SCALE GENOMIC DNA]</scope>
    <source>
        <strain evidence="1 2">IBT 3361</strain>
    </source>
</reference>
<gene>
    <name evidence="1" type="ORF">N7505_009799</name>
</gene>
<evidence type="ECO:0000313" key="2">
    <source>
        <dbReference type="Proteomes" id="UP001220256"/>
    </source>
</evidence>
<accession>A0ABQ8W911</accession>
<dbReference type="PANTHER" id="PTHR24305:SF152">
    <property type="entry name" value="P450, PUTATIVE (EUROFUNG)-RELATED"/>
    <property type="match status" value="1"/>
</dbReference>
<name>A0ABQ8W911_PENCH</name>
<dbReference type="InterPro" id="IPR050121">
    <property type="entry name" value="Cytochrome_P450_monoxygenase"/>
</dbReference>
<dbReference type="Gene3D" id="1.10.630.10">
    <property type="entry name" value="Cytochrome P450"/>
    <property type="match status" value="1"/>
</dbReference>